<dbReference type="Pfam" id="PF13231">
    <property type="entry name" value="PMT_2"/>
    <property type="match status" value="1"/>
</dbReference>
<feature type="transmembrane region" description="Helical" evidence="1">
    <location>
        <begin position="244"/>
        <end position="268"/>
    </location>
</feature>
<evidence type="ECO:0000256" key="1">
    <source>
        <dbReference type="SAM" id="Phobius"/>
    </source>
</evidence>
<comment type="caution">
    <text evidence="3">The sequence shown here is derived from an EMBL/GenBank/DDBJ whole genome shotgun (WGS) entry which is preliminary data.</text>
</comment>
<sequence>MIFRTNTNRIIFFLLILLLFLHIVLLANTKFTLWPEMIVYPYLFNNGFLLYKDIINPYPPALTLFLSKFSTFFGYSPQSFQILTWAIIILIDVLIFTVAAKLTKKLFFGLLSALFFIFLSIPFGINGLWFDLIQTPFILLASYFFYQFLQNKNLRNLYIAFLLTTFAIFIKQQAVWLMVLFLLIITFNKKINFSKDHPKIFLIFIPLIFLSTVHLLVFSNLGILKDFLFWNINLPLFKTSLAPGYILLPTARQMVVMITLFLIFLPIFFSKKSDYKFFVLTSLFLIIFSYPRFDYFHLIPSLATLSLLFGPLAEKTFKSNINSKPIVVGASILLLSFSIRFFINDWGSPIRFFEPEIFKAANFISKKTNRKDTLYIQNGPDQLLPLSNRLPIKPWADEFSWYLELEGIQEQIISSLINQNPKFIIYKPYDKGEKYDLGVYEPRYIAGYLDENYENLIKINGTLWLKIRK</sequence>
<evidence type="ECO:0000259" key="2">
    <source>
        <dbReference type="Pfam" id="PF13231"/>
    </source>
</evidence>
<feature type="transmembrane region" description="Helical" evidence="1">
    <location>
        <begin position="158"/>
        <end position="188"/>
    </location>
</feature>
<feature type="transmembrane region" description="Helical" evidence="1">
    <location>
        <begin position="325"/>
        <end position="343"/>
    </location>
</feature>
<dbReference type="Proteomes" id="UP000034854">
    <property type="component" value="Unassembled WGS sequence"/>
</dbReference>
<dbReference type="EMBL" id="LCAG01000001">
    <property type="protein sequence ID" value="KKR88126.1"/>
    <property type="molecule type" value="Genomic_DNA"/>
</dbReference>
<feature type="transmembrane region" description="Helical" evidence="1">
    <location>
        <begin position="200"/>
        <end position="224"/>
    </location>
</feature>
<dbReference type="InterPro" id="IPR038731">
    <property type="entry name" value="RgtA/B/C-like"/>
</dbReference>
<dbReference type="AlphaFoldDB" id="A0A0G0UKT8"/>
<feature type="domain" description="Glycosyltransferase RgtA/B/C/D-like" evidence="2">
    <location>
        <begin position="59"/>
        <end position="213"/>
    </location>
</feature>
<feature type="transmembrane region" description="Helical" evidence="1">
    <location>
        <begin position="106"/>
        <end position="123"/>
    </location>
</feature>
<gene>
    <name evidence="3" type="ORF">UU34_C0001G0123</name>
</gene>
<keyword evidence="1" id="KW-1133">Transmembrane helix</keyword>
<reference evidence="3 4" key="1">
    <citation type="journal article" date="2015" name="Nature">
        <title>rRNA introns, odd ribosomes, and small enigmatic genomes across a large radiation of phyla.</title>
        <authorList>
            <person name="Brown C.T."/>
            <person name="Hug L.A."/>
            <person name="Thomas B.C."/>
            <person name="Sharon I."/>
            <person name="Castelle C.J."/>
            <person name="Singh A."/>
            <person name="Wilkins M.J."/>
            <person name="Williams K.H."/>
            <person name="Banfield J.F."/>
        </authorList>
    </citation>
    <scope>NUCLEOTIDE SEQUENCE [LARGE SCALE GENOMIC DNA]</scope>
</reference>
<feature type="transmembrane region" description="Helical" evidence="1">
    <location>
        <begin position="128"/>
        <end position="146"/>
    </location>
</feature>
<feature type="transmembrane region" description="Helical" evidence="1">
    <location>
        <begin position="82"/>
        <end position="100"/>
    </location>
</feature>
<accession>A0A0G0UKT8</accession>
<keyword evidence="1" id="KW-0812">Transmembrane</keyword>
<evidence type="ECO:0000313" key="3">
    <source>
        <dbReference type="EMBL" id="KKR88126.1"/>
    </source>
</evidence>
<organism evidence="3 4">
    <name type="scientific">Candidatus Curtissbacteria bacterium GW2011_GWA1_41_11</name>
    <dbReference type="NCBI Taxonomy" id="1618409"/>
    <lineage>
        <taxon>Bacteria</taxon>
        <taxon>Candidatus Curtissiibacteriota</taxon>
    </lineage>
</organism>
<feature type="transmembrane region" description="Helical" evidence="1">
    <location>
        <begin position="275"/>
        <end position="290"/>
    </location>
</feature>
<proteinExistence type="predicted"/>
<name>A0A0G0UKT8_9BACT</name>
<protein>
    <recommendedName>
        <fullName evidence="2">Glycosyltransferase RgtA/B/C/D-like domain-containing protein</fullName>
    </recommendedName>
</protein>
<keyword evidence="1" id="KW-0472">Membrane</keyword>
<evidence type="ECO:0000313" key="4">
    <source>
        <dbReference type="Proteomes" id="UP000034854"/>
    </source>
</evidence>